<evidence type="ECO:0000313" key="3">
    <source>
        <dbReference type="Proteomes" id="UP000054988"/>
    </source>
</evidence>
<protein>
    <submittedName>
        <fullName evidence="2">Uncharacterized protein</fullName>
    </submittedName>
</protein>
<dbReference type="AlphaFoldDB" id="A0A0W0F718"/>
<feature type="region of interest" description="Disordered" evidence="1">
    <location>
        <begin position="1"/>
        <end position="25"/>
    </location>
</feature>
<feature type="compositionally biased region" description="Polar residues" evidence="1">
    <location>
        <begin position="10"/>
        <end position="25"/>
    </location>
</feature>
<comment type="caution">
    <text evidence="2">The sequence shown here is derived from an EMBL/GenBank/DDBJ whole genome shotgun (WGS) entry which is preliminary data.</text>
</comment>
<accession>A0A0W0F718</accession>
<evidence type="ECO:0000313" key="2">
    <source>
        <dbReference type="EMBL" id="KTB32088.1"/>
    </source>
</evidence>
<dbReference type="EMBL" id="LATX01002260">
    <property type="protein sequence ID" value="KTB32088.1"/>
    <property type="molecule type" value="Genomic_DNA"/>
</dbReference>
<proteinExistence type="predicted"/>
<evidence type="ECO:0000256" key="1">
    <source>
        <dbReference type="SAM" id="MobiDB-lite"/>
    </source>
</evidence>
<dbReference type="Proteomes" id="UP000054988">
    <property type="component" value="Unassembled WGS sequence"/>
</dbReference>
<gene>
    <name evidence="2" type="ORF">WG66_15335</name>
</gene>
<organism evidence="2 3">
    <name type="scientific">Moniliophthora roreri</name>
    <name type="common">Frosty pod rot fungus</name>
    <name type="synonym">Monilia roreri</name>
    <dbReference type="NCBI Taxonomy" id="221103"/>
    <lineage>
        <taxon>Eukaryota</taxon>
        <taxon>Fungi</taxon>
        <taxon>Dikarya</taxon>
        <taxon>Basidiomycota</taxon>
        <taxon>Agaricomycotina</taxon>
        <taxon>Agaricomycetes</taxon>
        <taxon>Agaricomycetidae</taxon>
        <taxon>Agaricales</taxon>
        <taxon>Marasmiineae</taxon>
        <taxon>Marasmiaceae</taxon>
        <taxon>Moniliophthora</taxon>
    </lineage>
</organism>
<sequence length="216" mass="23184">MNPSPPPQYLSWQVDNSTPPSLVSETSPAPILEYRSIHEHTQTPGVTGPLPGIAPLTGAPPDTVAAASVWDDENVLEPPEQAGWRATVEEVHAFLCALCAEWHITAPETVRATVARSADYLRLGIYLGIVVSDKGRIDFLERTIPGAHGLLTMISTGVTTTMTSTETENSNRQETGEITDPDDLVPMFVGIPDHGPQNITLPDGRVVQVVRMGSAT</sequence>
<reference evidence="2 3" key="1">
    <citation type="submission" date="2015-12" db="EMBL/GenBank/DDBJ databases">
        <title>Draft genome sequence of Moniliophthora roreri, the causal agent of frosty pod rot of cacao.</title>
        <authorList>
            <person name="Aime M.C."/>
            <person name="Diaz-Valderrama J.R."/>
            <person name="Kijpornyongpan T."/>
            <person name="Phillips-Mora W."/>
        </authorList>
    </citation>
    <scope>NUCLEOTIDE SEQUENCE [LARGE SCALE GENOMIC DNA]</scope>
    <source>
        <strain evidence="2 3">MCA 2952</strain>
    </source>
</reference>
<name>A0A0W0F718_MONRR</name>